<dbReference type="Proteomes" id="UP000305539">
    <property type="component" value="Unassembled WGS sequence"/>
</dbReference>
<dbReference type="OrthoDB" id="8854729at2"/>
<proteinExistence type="predicted"/>
<dbReference type="AlphaFoldDB" id="A0A4U1HP11"/>
<name>A0A4U1HP11_9BURK</name>
<evidence type="ECO:0000313" key="1">
    <source>
        <dbReference type="EMBL" id="TKC83119.1"/>
    </source>
</evidence>
<evidence type="ECO:0000313" key="2">
    <source>
        <dbReference type="Proteomes" id="UP000305539"/>
    </source>
</evidence>
<organism evidence="1 2">
    <name type="scientific">Trinickia terrae</name>
    <dbReference type="NCBI Taxonomy" id="2571161"/>
    <lineage>
        <taxon>Bacteria</taxon>
        <taxon>Pseudomonadati</taxon>
        <taxon>Pseudomonadota</taxon>
        <taxon>Betaproteobacteria</taxon>
        <taxon>Burkholderiales</taxon>
        <taxon>Burkholderiaceae</taxon>
        <taxon>Trinickia</taxon>
    </lineage>
</organism>
<reference evidence="1 2" key="1">
    <citation type="submission" date="2019-04" db="EMBL/GenBank/DDBJ databases">
        <title>Trinickia sp. 7GSK02, isolated from subtropical forest soil.</title>
        <authorList>
            <person name="Gao Z.-H."/>
            <person name="Qiu L.-H."/>
        </authorList>
    </citation>
    <scope>NUCLEOTIDE SEQUENCE [LARGE SCALE GENOMIC DNA]</scope>
    <source>
        <strain evidence="1 2">7GSK02</strain>
    </source>
</reference>
<comment type="caution">
    <text evidence="1">The sequence shown here is derived from an EMBL/GenBank/DDBJ whole genome shotgun (WGS) entry which is preliminary data.</text>
</comment>
<dbReference type="RefSeq" id="WP_136897932.1">
    <property type="nucleotide sequence ID" value="NZ_SWJE01000015.1"/>
</dbReference>
<protein>
    <submittedName>
        <fullName evidence="1">Uncharacterized protein</fullName>
    </submittedName>
</protein>
<accession>A0A4U1HP11</accession>
<keyword evidence="2" id="KW-1185">Reference proteome</keyword>
<sequence>MMQLEMTLWQTIDALIQQIPFTRAKVENVLKIRFVDSDPSNYAIQPSSFQPLDGGPIKLSDGVVIGNVDLRISNKEGDPGFLVLNLAGACIGLDAVRAHYGDLRITDFPRGRSLDEVTAHSAFLNWGGLNFGFRERNPDCLAGVSFDPRKPIQGTP</sequence>
<gene>
    <name evidence="1" type="ORF">FAZ69_25865</name>
</gene>
<dbReference type="EMBL" id="SWJE01000015">
    <property type="protein sequence ID" value="TKC83119.1"/>
    <property type="molecule type" value="Genomic_DNA"/>
</dbReference>